<evidence type="ECO:0000256" key="10">
    <source>
        <dbReference type="HAMAP-Rule" id="MF_00454"/>
    </source>
</evidence>
<comment type="caution">
    <text evidence="11">The sequence shown here is derived from an EMBL/GenBank/DDBJ whole genome shotgun (WGS) entry which is preliminary data.</text>
</comment>
<name>A0A4R6J3F8_9ACTN</name>
<dbReference type="GO" id="GO:0062054">
    <property type="term" value="F:fluoride channel activity"/>
    <property type="evidence" value="ECO:0007669"/>
    <property type="project" value="UniProtKB-UniRule"/>
</dbReference>
<evidence type="ECO:0000256" key="5">
    <source>
        <dbReference type="ARBA" id="ARBA00023136"/>
    </source>
</evidence>
<dbReference type="GO" id="GO:0140114">
    <property type="term" value="P:cellular detoxification of fluoride"/>
    <property type="evidence" value="ECO:0007669"/>
    <property type="project" value="UniProtKB-UniRule"/>
</dbReference>
<keyword evidence="10" id="KW-0813">Transport</keyword>
<feature type="transmembrane region" description="Helical" evidence="10">
    <location>
        <begin position="61"/>
        <end position="79"/>
    </location>
</feature>
<evidence type="ECO:0000313" key="12">
    <source>
        <dbReference type="Proteomes" id="UP000295388"/>
    </source>
</evidence>
<sequence>MVAVGGMVGAAARYLIGSLWTAPPGGFPWATSAVNVSGCALIGVLMVLVSDVWTRRRLLRPFLGTGVLGGYTTFSTYTVDIQRLVAAGHAGIALIYLAGTAAAAFVAVWATANATRKLVTRRMR</sequence>
<comment type="similarity">
    <text evidence="7 10">Belongs to the fluoride channel Fluc/FEX (TC 1.A.43) family.</text>
</comment>
<dbReference type="PANTHER" id="PTHR28259">
    <property type="entry name" value="FLUORIDE EXPORT PROTEIN 1-RELATED"/>
    <property type="match status" value="1"/>
</dbReference>
<comment type="function">
    <text evidence="9 10">Fluoride-specific ion channel. Important for reducing fluoride concentration in the cell, thus reducing its toxicity.</text>
</comment>
<comment type="activity regulation">
    <text evidence="10">Na(+) is not transported, but it plays an essential structural role and its presence is essential for fluoride channel function.</text>
</comment>
<dbReference type="EMBL" id="SNWQ01000043">
    <property type="protein sequence ID" value="TDO29853.1"/>
    <property type="molecule type" value="Genomic_DNA"/>
</dbReference>
<protein>
    <recommendedName>
        <fullName evidence="10">Fluoride-specific ion channel FluC</fullName>
    </recommendedName>
</protein>
<reference evidence="11 12" key="1">
    <citation type="submission" date="2019-03" db="EMBL/GenBank/DDBJ databases">
        <title>Genomic Encyclopedia of Type Strains, Phase III (KMG-III): the genomes of soil and plant-associated and newly described type strains.</title>
        <authorList>
            <person name="Whitman W."/>
        </authorList>
    </citation>
    <scope>NUCLEOTIDE SEQUENCE [LARGE SCALE GENOMIC DNA]</scope>
    <source>
        <strain evidence="11 12">VKM Ac-2527</strain>
    </source>
</reference>
<proteinExistence type="inferred from homology"/>
<dbReference type="InterPro" id="IPR003691">
    <property type="entry name" value="FluC"/>
</dbReference>
<feature type="transmembrane region" description="Helical" evidence="10">
    <location>
        <begin position="27"/>
        <end position="49"/>
    </location>
</feature>
<evidence type="ECO:0000313" key="11">
    <source>
        <dbReference type="EMBL" id="TDO29853.1"/>
    </source>
</evidence>
<dbReference type="HAMAP" id="MF_00454">
    <property type="entry name" value="FluC"/>
    <property type="match status" value="1"/>
</dbReference>
<keyword evidence="3 10" id="KW-0812">Transmembrane</keyword>
<keyword evidence="12" id="KW-1185">Reference proteome</keyword>
<keyword evidence="5 10" id="KW-0472">Membrane</keyword>
<feature type="transmembrane region" description="Helical" evidence="10">
    <location>
        <begin position="91"/>
        <end position="114"/>
    </location>
</feature>
<evidence type="ECO:0000256" key="1">
    <source>
        <dbReference type="ARBA" id="ARBA00004651"/>
    </source>
</evidence>
<feature type="binding site" evidence="10">
    <location>
        <position position="69"/>
    </location>
    <ligand>
        <name>Na(+)</name>
        <dbReference type="ChEBI" id="CHEBI:29101"/>
        <note>structural</note>
    </ligand>
</feature>
<comment type="subcellular location">
    <subcellularLocation>
        <location evidence="1 10">Cell membrane</location>
        <topology evidence="1 10">Multi-pass membrane protein</topology>
    </subcellularLocation>
</comment>
<dbReference type="PANTHER" id="PTHR28259:SF1">
    <property type="entry name" value="FLUORIDE EXPORT PROTEIN 1-RELATED"/>
    <property type="match status" value="1"/>
</dbReference>
<organism evidence="11 12">
    <name type="scientific">Kribbella caucasensis</name>
    <dbReference type="NCBI Taxonomy" id="2512215"/>
    <lineage>
        <taxon>Bacteria</taxon>
        <taxon>Bacillati</taxon>
        <taxon>Actinomycetota</taxon>
        <taxon>Actinomycetes</taxon>
        <taxon>Propionibacteriales</taxon>
        <taxon>Kribbellaceae</taxon>
        <taxon>Kribbella</taxon>
    </lineage>
</organism>
<keyword evidence="4 10" id="KW-1133">Transmembrane helix</keyword>
<evidence type="ECO:0000256" key="3">
    <source>
        <dbReference type="ARBA" id="ARBA00022692"/>
    </source>
</evidence>
<evidence type="ECO:0000256" key="7">
    <source>
        <dbReference type="ARBA" id="ARBA00035120"/>
    </source>
</evidence>
<dbReference type="GO" id="GO:0046872">
    <property type="term" value="F:metal ion binding"/>
    <property type="evidence" value="ECO:0007669"/>
    <property type="project" value="UniProtKB-KW"/>
</dbReference>
<evidence type="ECO:0000256" key="2">
    <source>
        <dbReference type="ARBA" id="ARBA00022475"/>
    </source>
</evidence>
<comment type="catalytic activity">
    <reaction evidence="8">
        <text>fluoride(in) = fluoride(out)</text>
        <dbReference type="Rhea" id="RHEA:76159"/>
        <dbReference type="ChEBI" id="CHEBI:17051"/>
    </reaction>
    <physiologicalReaction direction="left-to-right" evidence="8">
        <dbReference type="Rhea" id="RHEA:76160"/>
    </physiologicalReaction>
</comment>
<keyword evidence="10" id="KW-0479">Metal-binding</keyword>
<dbReference type="Proteomes" id="UP000295388">
    <property type="component" value="Unassembled WGS sequence"/>
</dbReference>
<keyword evidence="10" id="KW-0406">Ion transport</keyword>
<keyword evidence="6 10" id="KW-0407">Ion channel</keyword>
<evidence type="ECO:0000256" key="6">
    <source>
        <dbReference type="ARBA" id="ARBA00023303"/>
    </source>
</evidence>
<keyword evidence="2 10" id="KW-1003">Cell membrane</keyword>
<feature type="binding site" evidence="10">
    <location>
        <position position="72"/>
    </location>
    <ligand>
        <name>Na(+)</name>
        <dbReference type="ChEBI" id="CHEBI:29101"/>
        <note>structural</note>
    </ligand>
</feature>
<evidence type="ECO:0000256" key="4">
    <source>
        <dbReference type="ARBA" id="ARBA00022989"/>
    </source>
</evidence>
<dbReference type="AlphaFoldDB" id="A0A4R6J3F8"/>
<gene>
    <name evidence="10" type="primary">fluC</name>
    <name evidence="10" type="synonym">crcB</name>
    <name evidence="11" type="ORF">EV643_14320</name>
</gene>
<keyword evidence="10" id="KW-0915">Sodium</keyword>
<dbReference type="GO" id="GO:0005886">
    <property type="term" value="C:plasma membrane"/>
    <property type="evidence" value="ECO:0007669"/>
    <property type="project" value="UniProtKB-SubCell"/>
</dbReference>
<dbReference type="Pfam" id="PF02537">
    <property type="entry name" value="CRCB"/>
    <property type="match status" value="1"/>
</dbReference>
<evidence type="ECO:0000256" key="8">
    <source>
        <dbReference type="ARBA" id="ARBA00035585"/>
    </source>
</evidence>
<accession>A0A4R6J3F8</accession>
<evidence type="ECO:0000256" key="9">
    <source>
        <dbReference type="ARBA" id="ARBA00049940"/>
    </source>
</evidence>